<dbReference type="InterPro" id="IPR038765">
    <property type="entry name" value="Papain-like_cys_pep_sf"/>
</dbReference>
<evidence type="ECO:0000259" key="1">
    <source>
        <dbReference type="PROSITE" id="PS50911"/>
    </source>
</evidence>
<dbReference type="GO" id="GO:0016874">
    <property type="term" value="F:ligase activity"/>
    <property type="evidence" value="ECO:0007669"/>
    <property type="project" value="TreeGrafter"/>
</dbReference>
<dbReference type="AlphaFoldDB" id="A0A814WWJ8"/>
<gene>
    <name evidence="2" type="ORF">CJN711_LOCUS12296</name>
</gene>
<reference evidence="2" key="1">
    <citation type="submission" date="2021-02" db="EMBL/GenBank/DDBJ databases">
        <authorList>
            <person name="Nowell W R."/>
        </authorList>
    </citation>
    <scope>NUCLEOTIDE SEQUENCE</scope>
</reference>
<dbReference type="InterPro" id="IPR051705">
    <property type="entry name" value="Gsp_Synthetase/Amidase"/>
</dbReference>
<evidence type="ECO:0000313" key="2">
    <source>
        <dbReference type="EMBL" id="CAF1206463.1"/>
    </source>
</evidence>
<organism evidence="2 3">
    <name type="scientific">Rotaria magnacalcarata</name>
    <dbReference type="NCBI Taxonomy" id="392030"/>
    <lineage>
        <taxon>Eukaryota</taxon>
        <taxon>Metazoa</taxon>
        <taxon>Spiralia</taxon>
        <taxon>Gnathifera</taxon>
        <taxon>Rotifera</taxon>
        <taxon>Eurotatoria</taxon>
        <taxon>Bdelloidea</taxon>
        <taxon>Philodinida</taxon>
        <taxon>Philodinidae</taxon>
        <taxon>Rotaria</taxon>
    </lineage>
</organism>
<dbReference type="Proteomes" id="UP000663855">
    <property type="component" value="Unassembled WGS sequence"/>
</dbReference>
<feature type="domain" description="Peptidase C51" evidence="1">
    <location>
        <begin position="25"/>
        <end position="166"/>
    </location>
</feature>
<proteinExistence type="predicted"/>
<dbReference type="PANTHER" id="PTHR30094">
    <property type="entry name" value="BIFUNCTIONAL GLUTATHIONYLSPERMIDINE SYNTHETASE/AMIDASE-RELATED"/>
    <property type="match status" value="1"/>
</dbReference>
<dbReference type="SUPFAM" id="SSF54001">
    <property type="entry name" value="Cysteine proteinases"/>
    <property type="match status" value="1"/>
</dbReference>
<dbReference type="Pfam" id="PF05257">
    <property type="entry name" value="CHAP"/>
    <property type="match status" value="1"/>
</dbReference>
<dbReference type="PROSITE" id="PS50911">
    <property type="entry name" value="CHAP"/>
    <property type="match status" value="1"/>
</dbReference>
<dbReference type="InterPro" id="IPR007921">
    <property type="entry name" value="CHAP_dom"/>
</dbReference>
<evidence type="ECO:0000313" key="3">
    <source>
        <dbReference type="Proteomes" id="UP000663855"/>
    </source>
</evidence>
<dbReference type="Gene3D" id="3.90.1720.10">
    <property type="entry name" value="endopeptidase domain like (from Nostoc punctiforme)"/>
    <property type="match status" value="1"/>
</dbReference>
<dbReference type="PANTHER" id="PTHR30094:SF0">
    <property type="entry name" value="BIFUNCTIONAL GLUTATHIONYLSPERMIDINE SYNTHETASE_AMIDASE-RELATED"/>
    <property type="match status" value="1"/>
</dbReference>
<accession>A0A814WWJ8</accession>
<protein>
    <recommendedName>
        <fullName evidence="1">Peptidase C51 domain-containing protein</fullName>
    </recommendedName>
</protein>
<comment type="caution">
    <text evidence="2">The sequence shown here is derived from an EMBL/GenBank/DDBJ whole genome shotgun (WGS) entry which is preliminary data.</text>
</comment>
<dbReference type="EMBL" id="CAJNOV010005346">
    <property type="protein sequence ID" value="CAF1206463.1"/>
    <property type="molecule type" value="Genomic_DNA"/>
</dbReference>
<sequence>MGNGGLYKRAPSSDIQGIASTNVPAYSNHGTYSFRENYLYGVYTGVQWQCVEFARRWLLLRKSCIFSDIDIASNIWKNISYVERVTDGKKFRLIAHPNGSSKMPQKNSFLIYPRTRRMPVGHIAVITDVDQNYVYIAEQNHEFHYWSTDYARRAPIIVTHGGYYIDDDYELYGWMEIEGSEQLQPLNESSIQRILRKYQTSEE</sequence>
<name>A0A814WWJ8_9BILA</name>